<sequence>MREVKRRPHESPQWKKRPAPQSLQSDPRTKRRPSRSRKVGDPELKYRQEGQVPNHLEVEREPPKDKRCQEGRLYPTRSRAETRRGSSDNRPGNRSRPYKMRRGKDSTTTEFVTEEERLFLIEQFERRSSRTSATVQVLSGDSMESL</sequence>
<name>A0A8X6X8U6_9ARAC</name>
<evidence type="ECO:0000313" key="3">
    <source>
        <dbReference type="Proteomes" id="UP000886998"/>
    </source>
</evidence>
<keyword evidence="3" id="KW-1185">Reference proteome</keyword>
<proteinExistence type="predicted"/>
<feature type="region of interest" description="Disordered" evidence="1">
    <location>
        <begin position="1"/>
        <end position="110"/>
    </location>
</feature>
<feature type="compositionally biased region" description="Basic and acidic residues" evidence="1">
    <location>
        <begin position="1"/>
        <end position="13"/>
    </location>
</feature>
<organism evidence="2 3">
    <name type="scientific">Trichonephila inaurata madagascariensis</name>
    <dbReference type="NCBI Taxonomy" id="2747483"/>
    <lineage>
        <taxon>Eukaryota</taxon>
        <taxon>Metazoa</taxon>
        <taxon>Ecdysozoa</taxon>
        <taxon>Arthropoda</taxon>
        <taxon>Chelicerata</taxon>
        <taxon>Arachnida</taxon>
        <taxon>Araneae</taxon>
        <taxon>Araneomorphae</taxon>
        <taxon>Entelegynae</taxon>
        <taxon>Araneoidea</taxon>
        <taxon>Nephilidae</taxon>
        <taxon>Trichonephila</taxon>
        <taxon>Trichonephila inaurata</taxon>
    </lineage>
</organism>
<dbReference type="Proteomes" id="UP000886998">
    <property type="component" value="Unassembled WGS sequence"/>
</dbReference>
<feature type="compositionally biased region" description="Polar residues" evidence="1">
    <location>
        <begin position="130"/>
        <end position="146"/>
    </location>
</feature>
<comment type="caution">
    <text evidence="2">The sequence shown here is derived from an EMBL/GenBank/DDBJ whole genome shotgun (WGS) entry which is preliminary data.</text>
</comment>
<reference evidence="2" key="1">
    <citation type="submission" date="2020-08" db="EMBL/GenBank/DDBJ databases">
        <title>Multicomponent nature underlies the extraordinary mechanical properties of spider dragline silk.</title>
        <authorList>
            <person name="Kono N."/>
            <person name="Nakamura H."/>
            <person name="Mori M."/>
            <person name="Yoshida Y."/>
            <person name="Ohtoshi R."/>
            <person name="Malay A.D."/>
            <person name="Moran D.A.P."/>
            <person name="Tomita M."/>
            <person name="Numata K."/>
            <person name="Arakawa K."/>
        </authorList>
    </citation>
    <scope>NUCLEOTIDE SEQUENCE</scope>
</reference>
<dbReference type="EMBL" id="BMAV01005967">
    <property type="protein sequence ID" value="GFY47471.1"/>
    <property type="molecule type" value="Genomic_DNA"/>
</dbReference>
<dbReference type="OrthoDB" id="10474844at2759"/>
<gene>
    <name evidence="2" type="ORF">TNIN_52061</name>
</gene>
<accession>A0A8X6X8U6</accession>
<feature type="compositionally biased region" description="Basic and acidic residues" evidence="1">
    <location>
        <begin position="78"/>
        <end position="87"/>
    </location>
</feature>
<feature type="region of interest" description="Disordered" evidence="1">
    <location>
        <begin position="126"/>
        <end position="146"/>
    </location>
</feature>
<evidence type="ECO:0000256" key="1">
    <source>
        <dbReference type="SAM" id="MobiDB-lite"/>
    </source>
</evidence>
<feature type="compositionally biased region" description="Basic and acidic residues" evidence="1">
    <location>
        <begin position="38"/>
        <end position="48"/>
    </location>
</feature>
<evidence type="ECO:0000313" key="2">
    <source>
        <dbReference type="EMBL" id="GFY47471.1"/>
    </source>
</evidence>
<feature type="compositionally biased region" description="Basic and acidic residues" evidence="1">
    <location>
        <begin position="56"/>
        <end position="70"/>
    </location>
</feature>
<protein>
    <submittedName>
        <fullName evidence="2">Uncharacterized protein</fullName>
    </submittedName>
</protein>
<dbReference type="AlphaFoldDB" id="A0A8X6X8U6"/>